<dbReference type="InterPro" id="IPR013083">
    <property type="entry name" value="Znf_RING/FYVE/PHD"/>
</dbReference>
<organism evidence="1 2">
    <name type="scientific">Zophobas morio</name>
    <dbReference type="NCBI Taxonomy" id="2755281"/>
    <lineage>
        <taxon>Eukaryota</taxon>
        <taxon>Metazoa</taxon>
        <taxon>Ecdysozoa</taxon>
        <taxon>Arthropoda</taxon>
        <taxon>Hexapoda</taxon>
        <taxon>Insecta</taxon>
        <taxon>Pterygota</taxon>
        <taxon>Neoptera</taxon>
        <taxon>Endopterygota</taxon>
        <taxon>Coleoptera</taxon>
        <taxon>Polyphaga</taxon>
        <taxon>Cucujiformia</taxon>
        <taxon>Tenebrionidae</taxon>
        <taxon>Zophobas</taxon>
    </lineage>
</organism>
<protein>
    <recommendedName>
        <fullName evidence="3">Zinc finger PHD-type domain-containing protein</fullName>
    </recommendedName>
</protein>
<reference evidence="1" key="1">
    <citation type="journal article" date="2023" name="G3 (Bethesda)">
        <title>Whole genome assemblies of Zophobas morio and Tenebrio molitor.</title>
        <authorList>
            <person name="Kaur S."/>
            <person name="Stinson S.A."/>
            <person name="diCenzo G.C."/>
        </authorList>
    </citation>
    <scope>NUCLEOTIDE SEQUENCE</scope>
    <source>
        <strain evidence="1">QUZm001</strain>
    </source>
</reference>
<dbReference type="Gene3D" id="3.30.40.10">
    <property type="entry name" value="Zinc/RING finger domain, C3HC4 (zinc finger)"/>
    <property type="match status" value="1"/>
</dbReference>
<comment type="caution">
    <text evidence="1">The sequence shown here is derived from an EMBL/GenBank/DDBJ whole genome shotgun (WGS) entry which is preliminary data.</text>
</comment>
<dbReference type="CDD" id="cd15489">
    <property type="entry name" value="PHD_SF"/>
    <property type="match status" value="1"/>
</dbReference>
<dbReference type="Proteomes" id="UP001168821">
    <property type="component" value="Unassembled WGS sequence"/>
</dbReference>
<evidence type="ECO:0008006" key="3">
    <source>
        <dbReference type="Google" id="ProtNLM"/>
    </source>
</evidence>
<proteinExistence type="predicted"/>
<keyword evidence="2" id="KW-1185">Reference proteome</keyword>
<evidence type="ECO:0000313" key="1">
    <source>
        <dbReference type="EMBL" id="KAJ3643853.1"/>
    </source>
</evidence>
<dbReference type="EMBL" id="JALNTZ010000008">
    <property type="protein sequence ID" value="KAJ3643853.1"/>
    <property type="molecule type" value="Genomic_DNA"/>
</dbReference>
<dbReference type="AlphaFoldDB" id="A0AA38M5F0"/>
<sequence length="254" mass="29121">MTDYNCCHCFREIKSPSYAVCSGCKLHLHYNCIGMSEREASLVLSLKTTNVKILCNRCDKELLTQKQIIDKIDTINSSLDKRLSDIEKLIQSLNSMNANKEEIITESVERSLRSRNVILLNVPENSGCNDAELVNDILAVIDESAVVHPEDVSRIGKVNNSNNKRPRLIKLRFKTVELAKLVLRKSKALKDNERFNRIMVRDDKTPQQINYLKKLNEELHSRRSKGEKDLTIKYINNLPRIITSTPEATNIRLN</sequence>
<name>A0AA38M5F0_9CUCU</name>
<accession>A0AA38M5F0</accession>
<evidence type="ECO:0000313" key="2">
    <source>
        <dbReference type="Proteomes" id="UP001168821"/>
    </source>
</evidence>
<gene>
    <name evidence="1" type="ORF">Zmor_026538</name>
</gene>